<evidence type="ECO:0000259" key="14">
    <source>
        <dbReference type="PROSITE" id="PS50017"/>
    </source>
</evidence>
<comment type="caution">
    <text evidence="15">The sequence shown here is derived from an EMBL/GenBank/DDBJ whole genome shotgun (WGS) entry which is preliminary data.</text>
</comment>
<dbReference type="AlphaFoldDB" id="A0AAU9VNZ8"/>
<keyword evidence="8" id="KW-1015">Disulfide bond</keyword>
<feature type="compositionally biased region" description="Low complexity" evidence="11">
    <location>
        <begin position="296"/>
        <end position="305"/>
    </location>
</feature>
<protein>
    <recommendedName>
        <fullName evidence="14">Death domain-containing protein</fullName>
    </recommendedName>
</protein>
<keyword evidence="9" id="KW-0675">Receptor</keyword>
<keyword evidence="7 12" id="KW-0472">Membrane</keyword>
<evidence type="ECO:0000256" key="10">
    <source>
        <dbReference type="ARBA" id="ARBA00023180"/>
    </source>
</evidence>
<gene>
    <name evidence="15" type="ORF">PMEA_00010614</name>
</gene>
<evidence type="ECO:0000256" key="3">
    <source>
        <dbReference type="ARBA" id="ARBA00022703"/>
    </source>
</evidence>
<dbReference type="CDD" id="cd00185">
    <property type="entry name" value="TNFRSF"/>
    <property type="match status" value="1"/>
</dbReference>
<dbReference type="InterPro" id="IPR011029">
    <property type="entry name" value="DEATH-like_dom_sf"/>
</dbReference>
<evidence type="ECO:0000256" key="13">
    <source>
        <dbReference type="SAM" id="SignalP"/>
    </source>
</evidence>
<dbReference type="InterPro" id="IPR047526">
    <property type="entry name" value="TNR19/27/EDAR"/>
</dbReference>
<dbReference type="Pfam" id="PF00531">
    <property type="entry name" value="Death"/>
    <property type="match status" value="1"/>
</dbReference>
<dbReference type="GO" id="GO:0006915">
    <property type="term" value="P:apoptotic process"/>
    <property type="evidence" value="ECO:0007669"/>
    <property type="project" value="UniProtKB-KW"/>
</dbReference>
<keyword evidence="16" id="KW-1185">Reference proteome</keyword>
<keyword evidence="2 12" id="KW-0812">Transmembrane</keyword>
<evidence type="ECO:0000256" key="12">
    <source>
        <dbReference type="SAM" id="Phobius"/>
    </source>
</evidence>
<dbReference type="GO" id="GO:0016020">
    <property type="term" value="C:membrane"/>
    <property type="evidence" value="ECO:0007669"/>
    <property type="project" value="UniProtKB-SubCell"/>
</dbReference>
<sequence>MLSNFLSYGMKSDIELKITLLWLLWLQSPVKCRPIPCPLSKNIARYGPNGEIVDCVPCANCPIGQGLSFPCGSRVSNSSKIECVFCEPNKTYSDDHGKGHCKTCQDCGVRNVIQECTINQNRECGKTCPKGYDFDNTFDDCVEEPESEMSTTISTHSTKTVKLKTSDKETTETPHKREAQDVTTTASSDSIDINSSQPKFPSTAVDNTPSQGTSLKGTNNSPYVWSTKEVQLQQDHKALLIAIYVLIAVVIVVTIIVLVIVCKKGQDHSTSKRDGEPRDIAEENIPLTDIDESEGSSRATISSSSTQEDLRDPALEDNATEPLLTLASVDIPTDNNISRNEVSSHASDAQGEDDMNVENIPADVLVSGMEMFCDKNGNLFNYVQKKLDALESHTHKTWRSIGRELKVYPDTLNLIEADTRSPTACLLETLKTSVKEPTMREFVQALKNCGRNDIAKYICNRPWASTEH</sequence>
<keyword evidence="6 12" id="KW-1133">Transmembrane helix</keyword>
<keyword evidence="4 13" id="KW-0732">Signal</keyword>
<evidence type="ECO:0000256" key="2">
    <source>
        <dbReference type="ARBA" id="ARBA00022692"/>
    </source>
</evidence>
<dbReference type="Gene3D" id="1.10.533.10">
    <property type="entry name" value="Death Domain, Fas"/>
    <property type="match status" value="1"/>
</dbReference>
<dbReference type="GO" id="GO:0046330">
    <property type="term" value="P:positive regulation of JNK cascade"/>
    <property type="evidence" value="ECO:0007669"/>
    <property type="project" value="InterPro"/>
</dbReference>
<evidence type="ECO:0000313" key="16">
    <source>
        <dbReference type="Proteomes" id="UP001159428"/>
    </source>
</evidence>
<dbReference type="PANTHER" id="PTHR12120:SF10">
    <property type="entry name" value="TNFR-CYS DOMAIN-CONTAINING PROTEIN"/>
    <property type="match status" value="1"/>
</dbReference>
<keyword evidence="10" id="KW-0325">Glycoprotein</keyword>
<proteinExistence type="predicted"/>
<dbReference type="SUPFAM" id="SSF47986">
    <property type="entry name" value="DEATH domain"/>
    <property type="match status" value="1"/>
</dbReference>
<name>A0AAU9VNZ8_9CNID</name>
<dbReference type="GO" id="GO:0043123">
    <property type="term" value="P:positive regulation of canonical NF-kappaB signal transduction"/>
    <property type="evidence" value="ECO:0007669"/>
    <property type="project" value="InterPro"/>
</dbReference>
<comment type="subcellular location">
    <subcellularLocation>
        <location evidence="1">Membrane</location>
        <topology evidence="1">Single-pass membrane protein</topology>
    </subcellularLocation>
</comment>
<organism evidence="15 16">
    <name type="scientific">Pocillopora meandrina</name>
    <dbReference type="NCBI Taxonomy" id="46732"/>
    <lineage>
        <taxon>Eukaryota</taxon>
        <taxon>Metazoa</taxon>
        <taxon>Cnidaria</taxon>
        <taxon>Anthozoa</taxon>
        <taxon>Hexacorallia</taxon>
        <taxon>Scleractinia</taxon>
        <taxon>Astrocoeniina</taxon>
        <taxon>Pocilloporidae</taxon>
        <taxon>Pocillopora</taxon>
    </lineage>
</organism>
<dbReference type="PROSITE" id="PS50017">
    <property type="entry name" value="DEATH_DOMAIN"/>
    <property type="match status" value="1"/>
</dbReference>
<feature type="compositionally biased region" description="Basic and acidic residues" evidence="11">
    <location>
        <begin position="267"/>
        <end position="281"/>
    </location>
</feature>
<feature type="region of interest" description="Disordered" evidence="11">
    <location>
        <begin position="145"/>
        <end position="220"/>
    </location>
</feature>
<dbReference type="InterPro" id="IPR000488">
    <property type="entry name" value="Death_dom"/>
</dbReference>
<dbReference type="PROSITE" id="PS00652">
    <property type="entry name" value="TNFR_NGFR_1"/>
    <property type="match status" value="1"/>
</dbReference>
<accession>A0AAU9VNZ8</accession>
<keyword evidence="3" id="KW-0053">Apoptosis</keyword>
<dbReference type="GO" id="GO:0007165">
    <property type="term" value="P:signal transduction"/>
    <property type="evidence" value="ECO:0007669"/>
    <property type="project" value="InterPro"/>
</dbReference>
<feature type="chain" id="PRO_5043818517" description="Death domain-containing protein" evidence="13">
    <location>
        <begin position="33"/>
        <end position="468"/>
    </location>
</feature>
<feature type="domain" description="Death" evidence="14">
    <location>
        <begin position="383"/>
        <end position="462"/>
    </location>
</feature>
<evidence type="ECO:0000256" key="5">
    <source>
        <dbReference type="ARBA" id="ARBA00022737"/>
    </source>
</evidence>
<feature type="compositionally biased region" description="Basic and acidic residues" evidence="11">
    <location>
        <begin position="164"/>
        <end position="180"/>
    </location>
</feature>
<dbReference type="Gene3D" id="2.10.50.10">
    <property type="entry name" value="Tumor Necrosis Factor Receptor, subunit A, domain 2"/>
    <property type="match status" value="1"/>
</dbReference>
<feature type="compositionally biased region" description="Polar residues" evidence="11">
    <location>
        <begin position="181"/>
        <end position="220"/>
    </location>
</feature>
<dbReference type="InterPro" id="IPR001368">
    <property type="entry name" value="TNFR/NGFR_Cys_rich_reg"/>
</dbReference>
<evidence type="ECO:0000256" key="6">
    <source>
        <dbReference type="ARBA" id="ARBA00022989"/>
    </source>
</evidence>
<dbReference type="EMBL" id="CALNXJ010000002">
    <property type="protein sequence ID" value="CAH3034351.1"/>
    <property type="molecule type" value="Genomic_DNA"/>
</dbReference>
<evidence type="ECO:0000256" key="7">
    <source>
        <dbReference type="ARBA" id="ARBA00023136"/>
    </source>
</evidence>
<evidence type="ECO:0000313" key="15">
    <source>
        <dbReference type="EMBL" id="CAH3034351.1"/>
    </source>
</evidence>
<dbReference type="Proteomes" id="UP001159428">
    <property type="component" value="Unassembled WGS sequence"/>
</dbReference>
<feature type="compositionally biased region" description="Polar residues" evidence="11">
    <location>
        <begin position="148"/>
        <end position="160"/>
    </location>
</feature>
<evidence type="ECO:0000256" key="4">
    <source>
        <dbReference type="ARBA" id="ARBA00022729"/>
    </source>
</evidence>
<dbReference type="CDD" id="cd01670">
    <property type="entry name" value="Death"/>
    <property type="match status" value="1"/>
</dbReference>
<keyword evidence="5" id="KW-0677">Repeat</keyword>
<evidence type="ECO:0000256" key="1">
    <source>
        <dbReference type="ARBA" id="ARBA00004167"/>
    </source>
</evidence>
<feature type="signal peptide" evidence="13">
    <location>
        <begin position="1"/>
        <end position="32"/>
    </location>
</feature>
<evidence type="ECO:0000256" key="8">
    <source>
        <dbReference type="ARBA" id="ARBA00023157"/>
    </source>
</evidence>
<feature type="region of interest" description="Disordered" evidence="11">
    <location>
        <begin position="267"/>
        <end position="314"/>
    </location>
</feature>
<feature type="transmembrane region" description="Helical" evidence="12">
    <location>
        <begin position="238"/>
        <end position="262"/>
    </location>
</feature>
<evidence type="ECO:0000256" key="11">
    <source>
        <dbReference type="SAM" id="MobiDB-lite"/>
    </source>
</evidence>
<evidence type="ECO:0000256" key="9">
    <source>
        <dbReference type="ARBA" id="ARBA00023170"/>
    </source>
</evidence>
<dbReference type="PANTHER" id="PTHR12120">
    <property type="entry name" value="TNFR-CYS DOMAIN-CONTAINING PROTEIN"/>
    <property type="match status" value="1"/>
</dbReference>
<reference evidence="15 16" key="1">
    <citation type="submission" date="2022-05" db="EMBL/GenBank/DDBJ databases">
        <authorList>
            <consortium name="Genoscope - CEA"/>
            <person name="William W."/>
        </authorList>
    </citation>
    <scope>NUCLEOTIDE SEQUENCE [LARGE SCALE GENOMIC DNA]</scope>
</reference>
<dbReference type="GO" id="GO:0038023">
    <property type="term" value="F:signaling receptor activity"/>
    <property type="evidence" value="ECO:0007669"/>
    <property type="project" value="InterPro"/>
</dbReference>